<evidence type="ECO:0000256" key="3">
    <source>
        <dbReference type="ARBA" id="ARBA00022527"/>
    </source>
</evidence>
<dbReference type="AlphaFoldDB" id="A0A2U3DVW1"/>
<dbReference type="PANTHER" id="PTHR24056">
    <property type="entry name" value="CELL DIVISION PROTEIN KINASE"/>
    <property type="match status" value="1"/>
</dbReference>
<dbReference type="FunFam" id="1.10.510.10:FF:000562">
    <property type="entry name" value="Serine/threonine-protein kinase bur1"/>
    <property type="match status" value="1"/>
</dbReference>
<gene>
    <name evidence="15" type="ORF">PCL_05085</name>
    <name evidence="14" type="ORF">Purlil1_11934</name>
</gene>
<evidence type="ECO:0000313" key="14">
    <source>
        <dbReference type="EMBL" id="KAK4078481.1"/>
    </source>
</evidence>
<keyword evidence="3" id="KW-0723">Serine/threonine-protein kinase</keyword>
<comment type="subcellular location">
    <subcellularLocation>
        <location evidence="1">Nucleus</location>
    </subcellularLocation>
</comment>
<reference evidence="14" key="3">
    <citation type="submission" date="2023-11" db="EMBL/GenBank/DDBJ databases">
        <authorList>
            <person name="Beijen E."/>
            <person name="Ohm R.A."/>
        </authorList>
    </citation>
    <scope>NUCLEOTIDE SEQUENCE</scope>
    <source>
        <strain evidence="14">CBS 150709</strain>
    </source>
</reference>
<protein>
    <recommendedName>
        <fullName evidence="13">Protein kinase domain-containing protein</fullName>
    </recommendedName>
</protein>
<feature type="compositionally biased region" description="Basic and acidic residues" evidence="12">
    <location>
        <begin position="717"/>
        <end position="748"/>
    </location>
</feature>
<feature type="region of interest" description="Disordered" evidence="12">
    <location>
        <begin position="613"/>
        <end position="772"/>
    </location>
</feature>
<evidence type="ECO:0000313" key="17">
    <source>
        <dbReference type="Proteomes" id="UP001287286"/>
    </source>
</evidence>
<evidence type="ECO:0000256" key="6">
    <source>
        <dbReference type="ARBA" id="ARBA00022777"/>
    </source>
</evidence>
<feature type="compositionally biased region" description="Basic and acidic residues" evidence="12">
    <location>
        <begin position="208"/>
        <end position="218"/>
    </location>
</feature>
<dbReference type="InterPro" id="IPR011009">
    <property type="entry name" value="Kinase-like_dom_sf"/>
</dbReference>
<feature type="binding site" evidence="11">
    <location>
        <position position="288"/>
    </location>
    <ligand>
        <name>ATP</name>
        <dbReference type="ChEBI" id="CHEBI:30616"/>
    </ligand>
</feature>
<reference evidence="15" key="1">
    <citation type="submission" date="2015-05" db="EMBL/GenBank/DDBJ databases">
        <authorList>
            <person name="Wang D.B."/>
            <person name="Wang M."/>
        </authorList>
    </citation>
    <scope>NUCLEOTIDE SEQUENCE</scope>
    <source>
        <strain evidence="15">36-1</strain>
    </source>
</reference>
<reference evidence="14 17" key="4">
    <citation type="journal article" date="2024" name="Microbiol. Resour. Announc.">
        <title>Genome annotations for the ascomycete fungi Trichoderma harzianum, Trichoderma aggressivum, and Purpureocillium lilacinum.</title>
        <authorList>
            <person name="Beijen E.P.W."/>
            <person name="Ohm R.A."/>
        </authorList>
    </citation>
    <scope>NUCLEOTIDE SEQUENCE [LARGE SCALE GENOMIC DNA]</scope>
    <source>
        <strain evidence="14 17">CBS 150709</strain>
    </source>
</reference>
<evidence type="ECO:0000256" key="4">
    <source>
        <dbReference type="ARBA" id="ARBA00022679"/>
    </source>
</evidence>
<dbReference type="GO" id="GO:0005524">
    <property type="term" value="F:ATP binding"/>
    <property type="evidence" value="ECO:0007669"/>
    <property type="project" value="UniProtKB-UniRule"/>
</dbReference>
<dbReference type="Gene3D" id="3.30.200.20">
    <property type="entry name" value="Phosphorylase Kinase, domain 1"/>
    <property type="match status" value="1"/>
</dbReference>
<evidence type="ECO:0000256" key="7">
    <source>
        <dbReference type="ARBA" id="ARBA00022840"/>
    </source>
</evidence>
<dbReference type="Gene3D" id="1.10.510.10">
    <property type="entry name" value="Transferase(Phosphotransferase) domain 1"/>
    <property type="match status" value="1"/>
</dbReference>
<dbReference type="Proteomes" id="UP001287286">
    <property type="component" value="Unassembled WGS sequence"/>
</dbReference>
<dbReference type="PROSITE" id="PS50011">
    <property type="entry name" value="PROTEIN_KINASE_DOM"/>
    <property type="match status" value="1"/>
</dbReference>
<organism evidence="15 16">
    <name type="scientific">Purpureocillium lilacinum</name>
    <name type="common">Paecilomyces lilacinus</name>
    <dbReference type="NCBI Taxonomy" id="33203"/>
    <lineage>
        <taxon>Eukaryota</taxon>
        <taxon>Fungi</taxon>
        <taxon>Dikarya</taxon>
        <taxon>Ascomycota</taxon>
        <taxon>Pezizomycotina</taxon>
        <taxon>Sordariomycetes</taxon>
        <taxon>Hypocreomycetidae</taxon>
        <taxon>Hypocreales</taxon>
        <taxon>Ophiocordycipitaceae</taxon>
        <taxon>Purpureocillium</taxon>
    </lineage>
</organism>
<feature type="compositionally biased region" description="Basic and acidic residues" evidence="12">
    <location>
        <begin position="760"/>
        <end position="772"/>
    </location>
</feature>
<keyword evidence="6" id="KW-0418">Kinase</keyword>
<dbReference type="InterPro" id="IPR017441">
    <property type="entry name" value="Protein_kinase_ATP_BS"/>
</dbReference>
<sequence>MDVRAGVRVCVRPLQAESHPERPITHLLTGKGSFTATPYTPPPGYLSRLASMIVSTATKAQGTSITPVAQCAKQRHVGTYTYVIVRPRSTCRWPLRSQMRKSLACPKKRPKKPTQLSRPPPSGTVPFHRRGHGNAAGWCAHARGTVYKSGTCFSATHSQPHKVTFMYRHPPESIHSRPYPSFPTAPDSRRQLLSNFIHFTISPPAKSSPDHVARRPSEAGDAMDPANENTPDGTSPRTFALNHLRPKSSFVGCSRISDYELMGKLGEGTFGEVHRARSRKTGALVALKKIIMHHEKDGFPITALREIKLLKLLSHPNILRLEDMAIEHPSRPSKSSVPAALDVKDPHRLLAASRAADKRKKPIIYMATPYMDHDLSGLLDNPSVHFKEPQIKCYMKQLLKGLSYLHENHILHRDMKAANLLISNQGILQIADFGLARHYDGHTPQPGRPMGDGRRDYTGLVVTRWYRPPELLLQLRQYTTAIDVWGVGCVFGEMLVGKPILAGESDAHQLELIWDLMGTPTDDTMPGWKRLPGGEHLSPRLRPGNLQNRFREFGSGAISLLKDLLKLDWRTRINAVDAMEHPYFKMAPLPMEPHEIPTYEESHELDRRKFHDRKANLPPAPKGGTVGVGPDANGATAGFNSSDGYSSRNGINGARFRGGPDDRRPGWSRDRDRGPTSRPPQDWAGARDDPDYRDRGAPRSRVPARAADIDTYIPSYRPEDGGGRRREDWPRDERRHRPANDRWNDRRGPGRSRSRSPGVVDRRDRERDMYRR</sequence>
<evidence type="ECO:0000256" key="1">
    <source>
        <dbReference type="ARBA" id="ARBA00004123"/>
    </source>
</evidence>
<feature type="compositionally biased region" description="Polar residues" evidence="12">
    <location>
        <begin position="227"/>
        <end position="237"/>
    </location>
</feature>
<keyword evidence="5 11" id="KW-0547">Nucleotide-binding</keyword>
<comment type="caution">
    <text evidence="15">The sequence shown here is derived from an EMBL/GenBank/DDBJ whole genome shotgun (WGS) entry which is preliminary data.</text>
</comment>
<dbReference type="GO" id="GO:0004693">
    <property type="term" value="F:cyclin-dependent protein serine/threonine kinase activity"/>
    <property type="evidence" value="ECO:0007669"/>
    <property type="project" value="UniProtKB-EC"/>
</dbReference>
<feature type="region of interest" description="Disordered" evidence="12">
    <location>
        <begin position="204"/>
        <end position="237"/>
    </location>
</feature>
<evidence type="ECO:0000256" key="10">
    <source>
        <dbReference type="ARBA" id="ARBA00048367"/>
    </source>
</evidence>
<evidence type="ECO:0000313" key="15">
    <source>
        <dbReference type="EMBL" id="PWI66387.1"/>
    </source>
</evidence>
<evidence type="ECO:0000256" key="9">
    <source>
        <dbReference type="ARBA" id="ARBA00047811"/>
    </source>
</evidence>
<evidence type="ECO:0000256" key="12">
    <source>
        <dbReference type="SAM" id="MobiDB-lite"/>
    </source>
</evidence>
<dbReference type="PROSITE" id="PS00108">
    <property type="entry name" value="PROTEIN_KINASE_ST"/>
    <property type="match status" value="1"/>
</dbReference>
<dbReference type="PANTHER" id="PTHR24056:SF233">
    <property type="entry name" value="CYCLIN-DEPENDENT KINASE 9"/>
    <property type="match status" value="1"/>
</dbReference>
<keyword evidence="8" id="KW-0539">Nucleus</keyword>
<proteinExistence type="inferred from homology"/>
<feature type="compositionally biased region" description="Polar residues" evidence="12">
    <location>
        <begin position="638"/>
        <end position="650"/>
    </location>
</feature>
<evidence type="ECO:0000313" key="16">
    <source>
        <dbReference type="Proteomes" id="UP000245956"/>
    </source>
</evidence>
<evidence type="ECO:0000256" key="11">
    <source>
        <dbReference type="PROSITE-ProRule" id="PRU10141"/>
    </source>
</evidence>
<evidence type="ECO:0000256" key="5">
    <source>
        <dbReference type="ARBA" id="ARBA00022741"/>
    </source>
</evidence>
<keyword evidence="7 11" id="KW-0067">ATP-binding</keyword>
<dbReference type="Pfam" id="PF00069">
    <property type="entry name" value="Pkinase"/>
    <property type="match status" value="1"/>
</dbReference>
<feature type="region of interest" description="Disordered" evidence="12">
    <location>
        <begin position="101"/>
        <end position="129"/>
    </location>
</feature>
<accession>A0A2U3DVW1</accession>
<dbReference type="SUPFAM" id="SSF56112">
    <property type="entry name" value="Protein kinase-like (PK-like)"/>
    <property type="match status" value="1"/>
</dbReference>
<comment type="catalytic activity">
    <reaction evidence="10">
        <text>L-seryl-[protein] + ATP = O-phospho-L-seryl-[protein] + ADP + H(+)</text>
        <dbReference type="Rhea" id="RHEA:17989"/>
        <dbReference type="Rhea" id="RHEA-COMP:9863"/>
        <dbReference type="Rhea" id="RHEA-COMP:11604"/>
        <dbReference type="ChEBI" id="CHEBI:15378"/>
        <dbReference type="ChEBI" id="CHEBI:29999"/>
        <dbReference type="ChEBI" id="CHEBI:30616"/>
        <dbReference type="ChEBI" id="CHEBI:83421"/>
        <dbReference type="ChEBI" id="CHEBI:456216"/>
        <dbReference type="EC" id="2.7.11.22"/>
    </reaction>
</comment>
<comment type="catalytic activity">
    <reaction evidence="9">
        <text>L-threonyl-[protein] + ATP = O-phospho-L-threonyl-[protein] + ADP + H(+)</text>
        <dbReference type="Rhea" id="RHEA:46608"/>
        <dbReference type="Rhea" id="RHEA-COMP:11060"/>
        <dbReference type="Rhea" id="RHEA-COMP:11605"/>
        <dbReference type="ChEBI" id="CHEBI:15378"/>
        <dbReference type="ChEBI" id="CHEBI:30013"/>
        <dbReference type="ChEBI" id="CHEBI:30616"/>
        <dbReference type="ChEBI" id="CHEBI:61977"/>
        <dbReference type="ChEBI" id="CHEBI:456216"/>
        <dbReference type="EC" id="2.7.11.22"/>
    </reaction>
</comment>
<keyword evidence="4" id="KW-0808">Transferase</keyword>
<dbReference type="EMBL" id="JAWRVI010000082">
    <property type="protein sequence ID" value="KAK4078481.1"/>
    <property type="molecule type" value="Genomic_DNA"/>
</dbReference>
<dbReference type="PROSITE" id="PS00107">
    <property type="entry name" value="PROTEIN_KINASE_ATP"/>
    <property type="match status" value="1"/>
</dbReference>
<dbReference type="SMART" id="SM00220">
    <property type="entry name" value="S_TKc"/>
    <property type="match status" value="1"/>
</dbReference>
<dbReference type="InterPro" id="IPR050108">
    <property type="entry name" value="CDK"/>
</dbReference>
<feature type="compositionally biased region" description="Basic and acidic residues" evidence="12">
    <location>
        <begin position="685"/>
        <end position="697"/>
    </location>
</feature>
<dbReference type="Proteomes" id="UP000245956">
    <property type="component" value="Unassembled WGS sequence"/>
</dbReference>
<dbReference type="InterPro" id="IPR000719">
    <property type="entry name" value="Prot_kinase_dom"/>
</dbReference>
<feature type="compositionally biased region" description="Basic and acidic residues" evidence="12">
    <location>
        <begin position="658"/>
        <end position="675"/>
    </location>
</feature>
<keyword evidence="17" id="KW-1185">Reference proteome</keyword>
<evidence type="ECO:0000259" key="13">
    <source>
        <dbReference type="PROSITE" id="PS50011"/>
    </source>
</evidence>
<dbReference type="GO" id="GO:0005634">
    <property type="term" value="C:nucleus"/>
    <property type="evidence" value="ECO:0007669"/>
    <property type="project" value="UniProtKB-SubCell"/>
</dbReference>
<name>A0A2U3DVW1_PURLI</name>
<evidence type="ECO:0000256" key="8">
    <source>
        <dbReference type="ARBA" id="ARBA00023242"/>
    </source>
</evidence>
<reference evidence="15 16" key="2">
    <citation type="journal article" date="2016" name="Front. Microbiol.">
        <title>Genome and transcriptome sequences reveal the specific parasitism of the nematophagous Purpureocillium lilacinum 36-1.</title>
        <authorList>
            <person name="Xie J."/>
            <person name="Li S."/>
            <person name="Mo C."/>
            <person name="Xiao X."/>
            <person name="Peng D."/>
            <person name="Wang G."/>
            <person name="Xiao Y."/>
        </authorList>
    </citation>
    <scope>NUCLEOTIDE SEQUENCE [LARGE SCALE GENOMIC DNA]</scope>
    <source>
        <strain evidence="15 16">36-1</strain>
    </source>
</reference>
<comment type="similarity">
    <text evidence="2">Belongs to the protein kinase superfamily. CMGC Ser/Thr protein kinase family. CDC2/CDKX subfamily.</text>
</comment>
<evidence type="ECO:0000256" key="2">
    <source>
        <dbReference type="ARBA" id="ARBA00006485"/>
    </source>
</evidence>
<dbReference type="InterPro" id="IPR008271">
    <property type="entry name" value="Ser/Thr_kinase_AS"/>
</dbReference>
<feature type="domain" description="Protein kinase" evidence="13">
    <location>
        <begin position="259"/>
        <end position="584"/>
    </location>
</feature>
<dbReference type="EMBL" id="LCWV01000025">
    <property type="protein sequence ID" value="PWI66387.1"/>
    <property type="molecule type" value="Genomic_DNA"/>
</dbReference>